<dbReference type="Gene3D" id="1.10.10.10">
    <property type="entry name" value="Winged helix-like DNA-binding domain superfamily/Winged helix DNA-binding domain"/>
    <property type="match status" value="1"/>
</dbReference>
<dbReference type="InterPro" id="IPR058163">
    <property type="entry name" value="LysR-type_TF_proteobact-type"/>
</dbReference>
<proteinExistence type="inferred from homology"/>
<geneLocation type="plasmid" evidence="6 7">
    <name>unnamed4</name>
</geneLocation>
<dbReference type="PANTHER" id="PTHR30537">
    <property type="entry name" value="HTH-TYPE TRANSCRIPTIONAL REGULATOR"/>
    <property type="match status" value="1"/>
</dbReference>
<dbReference type="RefSeq" id="WP_343211857.1">
    <property type="nucleotide sequence ID" value="NZ_CP123585.1"/>
</dbReference>
<keyword evidence="4" id="KW-0804">Transcription</keyword>
<reference evidence="6 7" key="1">
    <citation type="submission" date="2023-04" db="EMBL/GenBank/DDBJ databases">
        <title>Complete genome sequence of Alisedimentitalea scapharcae.</title>
        <authorList>
            <person name="Rong J.-C."/>
            <person name="Yi M.-L."/>
            <person name="Zhao Q."/>
        </authorList>
    </citation>
    <scope>NUCLEOTIDE SEQUENCE [LARGE SCALE GENOMIC DNA]</scope>
    <source>
        <strain evidence="6 7">KCTC 42119</strain>
        <plasmid evidence="6 7">unnamed4</plasmid>
    </source>
</reference>
<keyword evidence="7" id="KW-1185">Reference proteome</keyword>
<evidence type="ECO:0000313" key="6">
    <source>
        <dbReference type="EMBL" id="WZK91152.1"/>
    </source>
</evidence>
<dbReference type="PROSITE" id="PS50931">
    <property type="entry name" value="HTH_LYSR"/>
    <property type="match status" value="1"/>
</dbReference>
<gene>
    <name evidence="6" type="ORF">QEZ52_21555</name>
</gene>
<name>A0ABZ2XYU2_9RHOB</name>
<dbReference type="Gene3D" id="3.40.190.10">
    <property type="entry name" value="Periplasmic binding protein-like II"/>
    <property type="match status" value="2"/>
</dbReference>
<evidence type="ECO:0000256" key="2">
    <source>
        <dbReference type="ARBA" id="ARBA00023015"/>
    </source>
</evidence>
<evidence type="ECO:0000256" key="1">
    <source>
        <dbReference type="ARBA" id="ARBA00009437"/>
    </source>
</evidence>
<dbReference type="InterPro" id="IPR036390">
    <property type="entry name" value="WH_DNA-bd_sf"/>
</dbReference>
<comment type="similarity">
    <text evidence="1">Belongs to the LysR transcriptional regulatory family.</text>
</comment>
<dbReference type="SUPFAM" id="SSF46785">
    <property type="entry name" value="Winged helix' DNA-binding domain"/>
    <property type="match status" value="1"/>
</dbReference>
<dbReference type="InterPro" id="IPR000847">
    <property type="entry name" value="LysR_HTH_N"/>
</dbReference>
<dbReference type="InterPro" id="IPR005119">
    <property type="entry name" value="LysR_subst-bd"/>
</dbReference>
<dbReference type="InterPro" id="IPR036388">
    <property type="entry name" value="WH-like_DNA-bd_sf"/>
</dbReference>
<dbReference type="PANTHER" id="PTHR30537:SF26">
    <property type="entry name" value="GLYCINE CLEAVAGE SYSTEM TRANSCRIPTIONAL ACTIVATOR"/>
    <property type="match status" value="1"/>
</dbReference>
<evidence type="ECO:0000313" key="7">
    <source>
        <dbReference type="Proteomes" id="UP001623232"/>
    </source>
</evidence>
<keyword evidence="6" id="KW-0614">Plasmid</keyword>
<evidence type="ECO:0000256" key="3">
    <source>
        <dbReference type="ARBA" id="ARBA00023125"/>
    </source>
</evidence>
<feature type="domain" description="HTH lysR-type" evidence="5">
    <location>
        <begin position="11"/>
        <end position="68"/>
    </location>
</feature>
<dbReference type="Pfam" id="PF00126">
    <property type="entry name" value="HTH_1"/>
    <property type="match status" value="1"/>
</dbReference>
<dbReference type="EMBL" id="CP123585">
    <property type="protein sequence ID" value="WZK91152.1"/>
    <property type="molecule type" value="Genomic_DNA"/>
</dbReference>
<evidence type="ECO:0000256" key="4">
    <source>
        <dbReference type="ARBA" id="ARBA00023163"/>
    </source>
</evidence>
<keyword evidence="2" id="KW-0805">Transcription regulation</keyword>
<dbReference type="Proteomes" id="UP001623232">
    <property type="component" value="Plasmid unnamed4"/>
</dbReference>
<keyword evidence="3" id="KW-0238">DNA-binding</keyword>
<organism evidence="6 7">
    <name type="scientific">Aliisedimentitalea scapharcae</name>
    <dbReference type="NCBI Taxonomy" id="1524259"/>
    <lineage>
        <taxon>Bacteria</taxon>
        <taxon>Pseudomonadati</taxon>
        <taxon>Pseudomonadota</taxon>
        <taxon>Alphaproteobacteria</taxon>
        <taxon>Rhodobacterales</taxon>
        <taxon>Roseobacteraceae</taxon>
        <taxon>Aliisedimentitalea</taxon>
    </lineage>
</organism>
<evidence type="ECO:0000259" key="5">
    <source>
        <dbReference type="PROSITE" id="PS50931"/>
    </source>
</evidence>
<dbReference type="SUPFAM" id="SSF53850">
    <property type="entry name" value="Periplasmic binding protein-like II"/>
    <property type="match status" value="1"/>
</dbReference>
<accession>A0ABZ2XYU2</accession>
<protein>
    <submittedName>
        <fullName evidence="6">LysR family transcriptional regulator</fullName>
    </submittedName>
</protein>
<sequence length="302" mass="32097">MAIVPVRPKGPHLNALRAFEAAARLGSFTAAADELAVTPGAVTQHIKSLEAWAEAPLFVRNARGVVLTPLAEELLPGFTSAFDQLGLAVQALRAKAAPSKVKVAALPSIAQLWLPPRLGQIRRAIPEISVSVVAMETPPNLTREPFDLTLFYSAAPLGTNEVEVARDRIFPVCAPEIAARLDGLADLSKETLLHDGAWANDWDMWLSAQPDGDGIARAGTVHSLFSVALEEARHGGGVLIAHEALVQPLLDSGELVRPFSASLDLPTRLVAETAPSFARSPIFNQVRNLLLGETSSAPTSGR</sequence>
<dbReference type="Pfam" id="PF03466">
    <property type="entry name" value="LysR_substrate"/>
    <property type="match status" value="1"/>
</dbReference>